<organism evidence="1 2">
    <name type="scientific">Kipferlia bialata</name>
    <dbReference type="NCBI Taxonomy" id="797122"/>
    <lineage>
        <taxon>Eukaryota</taxon>
        <taxon>Metamonada</taxon>
        <taxon>Carpediemonas-like organisms</taxon>
        <taxon>Kipferlia</taxon>
    </lineage>
</organism>
<dbReference type="EMBL" id="BDIP01011261">
    <property type="protein sequence ID" value="GCA65474.1"/>
    <property type="molecule type" value="Genomic_DNA"/>
</dbReference>
<comment type="caution">
    <text evidence="1">The sequence shown here is derived from an EMBL/GenBank/DDBJ whole genome shotgun (WGS) entry which is preliminary data.</text>
</comment>
<evidence type="ECO:0000313" key="1">
    <source>
        <dbReference type="EMBL" id="GCA65474.1"/>
    </source>
</evidence>
<proteinExistence type="predicted"/>
<evidence type="ECO:0000313" key="2">
    <source>
        <dbReference type="Proteomes" id="UP000265618"/>
    </source>
</evidence>
<dbReference type="AlphaFoldDB" id="A0A391NWG9"/>
<reference evidence="1 2" key="1">
    <citation type="journal article" date="2018" name="PLoS ONE">
        <title>The draft genome of Kipferlia bialata reveals reductive genome evolution in fornicate parasites.</title>
        <authorList>
            <person name="Tanifuji G."/>
            <person name="Takabayashi S."/>
            <person name="Kume K."/>
            <person name="Takagi M."/>
            <person name="Nakayama T."/>
            <person name="Kamikawa R."/>
            <person name="Inagaki Y."/>
            <person name="Hashimoto T."/>
        </authorList>
    </citation>
    <scope>NUCLEOTIDE SEQUENCE [LARGE SCALE GENOMIC DNA]</scope>
    <source>
        <strain evidence="1">NY0173</strain>
    </source>
</reference>
<keyword evidence="2" id="KW-1185">Reference proteome</keyword>
<dbReference type="Proteomes" id="UP000265618">
    <property type="component" value="Unassembled WGS sequence"/>
</dbReference>
<accession>A0A391NWG9</accession>
<sequence length="91" mass="10290">MCTVWFSFRNDGIDLVYPDVTAANTGNALKVKAIFKTIYPARAPSDTPDWRKDNHRKLDGMQHCPVCLTRTHMKTRAAGKKELKVLLASEQ</sequence>
<name>A0A391NWG9_9EUKA</name>
<gene>
    <name evidence="1" type="ORF">KIPB_017200</name>
</gene>
<protein>
    <submittedName>
        <fullName evidence="1">Uncharacterized protein</fullName>
    </submittedName>
</protein>